<protein>
    <submittedName>
        <fullName evidence="1">Uncharacterized protein</fullName>
    </submittedName>
</protein>
<evidence type="ECO:0000313" key="1">
    <source>
        <dbReference type="EMBL" id="GIY45344.1"/>
    </source>
</evidence>
<keyword evidence="2" id="KW-1185">Reference proteome</keyword>
<dbReference type="AlphaFoldDB" id="A0AAV4THY1"/>
<proteinExistence type="predicted"/>
<organism evidence="1 2">
    <name type="scientific">Caerostris extrusa</name>
    <name type="common">Bark spider</name>
    <name type="synonym">Caerostris bankana</name>
    <dbReference type="NCBI Taxonomy" id="172846"/>
    <lineage>
        <taxon>Eukaryota</taxon>
        <taxon>Metazoa</taxon>
        <taxon>Ecdysozoa</taxon>
        <taxon>Arthropoda</taxon>
        <taxon>Chelicerata</taxon>
        <taxon>Arachnida</taxon>
        <taxon>Araneae</taxon>
        <taxon>Araneomorphae</taxon>
        <taxon>Entelegynae</taxon>
        <taxon>Araneoidea</taxon>
        <taxon>Araneidae</taxon>
        <taxon>Caerostris</taxon>
    </lineage>
</organism>
<comment type="caution">
    <text evidence="1">The sequence shown here is derived from an EMBL/GenBank/DDBJ whole genome shotgun (WGS) entry which is preliminary data.</text>
</comment>
<reference evidence="1 2" key="1">
    <citation type="submission" date="2021-06" db="EMBL/GenBank/DDBJ databases">
        <title>Caerostris extrusa draft genome.</title>
        <authorList>
            <person name="Kono N."/>
            <person name="Arakawa K."/>
        </authorList>
    </citation>
    <scope>NUCLEOTIDE SEQUENCE [LARGE SCALE GENOMIC DNA]</scope>
</reference>
<accession>A0AAV4THY1</accession>
<sequence length="135" mass="15626">MRTPSNFAPFCELLSENLNDCLLKDFNLFCSVSQRAQKLIFNKSPPHPTTGLRIPSKHRSVVINPLRLKPPGLLDPRIHSPEELDFVNYTKKSRQAFRLRQGDARDRFGFDELLDPSRFSFWDATGRGVDYESMR</sequence>
<gene>
    <name evidence="1" type="ORF">CEXT_751931</name>
</gene>
<evidence type="ECO:0000313" key="2">
    <source>
        <dbReference type="Proteomes" id="UP001054945"/>
    </source>
</evidence>
<dbReference type="Proteomes" id="UP001054945">
    <property type="component" value="Unassembled WGS sequence"/>
</dbReference>
<dbReference type="EMBL" id="BPLR01011260">
    <property type="protein sequence ID" value="GIY45344.1"/>
    <property type="molecule type" value="Genomic_DNA"/>
</dbReference>
<name>A0AAV4THY1_CAEEX</name>